<feature type="transmembrane region" description="Helical" evidence="1">
    <location>
        <begin position="332"/>
        <end position="354"/>
    </location>
</feature>
<feature type="transmembrane region" description="Helical" evidence="1">
    <location>
        <begin position="54"/>
        <end position="74"/>
    </location>
</feature>
<dbReference type="EMBL" id="CASHTH010004528">
    <property type="protein sequence ID" value="CAI8058538.1"/>
    <property type="molecule type" value="Genomic_DNA"/>
</dbReference>
<keyword evidence="3" id="KW-1185">Reference proteome</keyword>
<comment type="caution">
    <text evidence="2">The sequence shown here is derived from an EMBL/GenBank/DDBJ whole genome shotgun (WGS) entry which is preliminary data.</text>
</comment>
<protein>
    <submittedName>
        <fullName evidence="2">Uncharacterized protein</fullName>
    </submittedName>
</protein>
<feature type="transmembrane region" description="Helical" evidence="1">
    <location>
        <begin position="89"/>
        <end position="109"/>
    </location>
</feature>
<accession>A0AA35XH10</accession>
<organism evidence="2 3">
    <name type="scientific">Geodia barretti</name>
    <name type="common">Barrett's horny sponge</name>
    <dbReference type="NCBI Taxonomy" id="519541"/>
    <lineage>
        <taxon>Eukaryota</taxon>
        <taxon>Metazoa</taxon>
        <taxon>Porifera</taxon>
        <taxon>Demospongiae</taxon>
        <taxon>Heteroscleromorpha</taxon>
        <taxon>Tetractinellida</taxon>
        <taxon>Astrophorina</taxon>
        <taxon>Geodiidae</taxon>
        <taxon>Geodia</taxon>
    </lineage>
</organism>
<keyword evidence="1" id="KW-0812">Transmembrane</keyword>
<gene>
    <name evidence="2" type="ORF">GBAR_LOCUS31827</name>
</gene>
<sequence length="364" mass="39820">MYALAEHVWVAFLGRGLMGAGVQFGAATIHTYIGEMGTMMDDIRQKLERKPRKLILYIIYSFVLNGGFVVPYVVTSVMSTFQDVNPYRWPGWSVTALAAVLGTVVLLCFRETRSFPRPTITRKSCSGLKLSTQLKSRAKIRLMTYIFVIGCGYIAGKVYAILLTLVPPVLDNNFGFTVEYSSLFLLGVSAGFLSSSFIHLGAKFARVDNRILLGVCLVLTLLGALLVGDWQSTAHGNPCQMPVTTDCSNNLSLEITSGLSPLGDEDNLALNCSNISIQYLSFNERYVDTCESLGTDDNSCFWNQQSRVTGDFCNTCLPACLSRQATLNFYQFSSGVLLLSIAAPLGFVFTSAVASEITPLESQL</sequence>
<dbReference type="AlphaFoldDB" id="A0AA35XH10"/>
<keyword evidence="1" id="KW-1133">Transmembrane helix</keyword>
<feature type="transmembrane region" description="Helical" evidence="1">
    <location>
        <begin position="211"/>
        <end position="228"/>
    </location>
</feature>
<keyword evidence="1" id="KW-0472">Membrane</keyword>
<dbReference type="SUPFAM" id="SSF103473">
    <property type="entry name" value="MFS general substrate transporter"/>
    <property type="match status" value="1"/>
</dbReference>
<feature type="transmembrane region" description="Helical" evidence="1">
    <location>
        <begin position="12"/>
        <end position="33"/>
    </location>
</feature>
<dbReference type="Gene3D" id="1.20.1250.20">
    <property type="entry name" value="MFS general substrate transporter like domains"/>
    <property type="match status" value="1"/>
</dbReference>
<feature type="transmembrane region" description="Helical" evidence="1">
    <location>
        <begin position="142"/>
        <end position="162"/>
    </location>
</feature>
<reference evidence="2" key="1">
    <citation type="submission" date="2023-03" db="EMBL/GenBank/DDBJ databases">
        <authorList>
            <person name="Steffen K."/>
            <person name="Cardenas P."/>
        </authorList>
    </citation>
    <scope>NUCLEOTIDE SEQUENCE</scope>
</reference>
<evidence type="ECO:0000313" key="3">
    <source>
        <dbReference type="Proteomes" id="UP001174909"/>
    </source>
</evidence>
<name>A0AA35XH10_GEOBA</name>
<evidence type="ECO:0000313" key="2">
    <source>
        <dbReference type="EMBL" id="CAI8058538.1"/>
    </source>
</evidence>
<dbReference type="InterPro" id="IPR036259">
    <property type="entry name" value="MFS_trans_sf"/>
</dbReference>
<proteinExistence type="predicted"/>
<evidence type="ECO:0000256" key="1">
    <source>
        <dbReference type="SAM" id="Phobius"/>
    </source>
</evidence>
<feature type="transmembrane region" description="Helical" evidence="1">
    <location>
        <begin position="182"/>
        <end position="202"/>
    </location>
</feature>
<dbReference type="Proteomes" id="UP001174909">
    <property type="component" value="Unassembled WGS sequence"/>
</dbReference>